<keyword evidence="2" id="KW-1185">Reference proteome</keyword>
<protein>
    <recommendedName>
        <fullName evidence="3">DsbA family protein</fullName>
    </recommendedName>
</protein>
<dbReference type="PANTHER" id="PTHR13887:SF54">
    <property type="entry name" value="DSBA FAMILY PROTEIN"/>
    <property type="match status" value="1"/>
</dbReference>
<dbReference type="Pfam" id="PF13743">
    <property type="entry name" value="Thioredoxin_5"/>
    <property type="match status" value="1"/>
</dbReference>
<dbReference type="InterPro" id="IPR036249">
    <property type="entry name" value="Thioredoxin-like_sf"/>
</dbReference>
<dbReference type="Gene3D" id="3.40.30.10">
    <property type="entry name" value="Glutaredoxin"/>
    <property type="match status" value="1"/>
</dbReference>
<evidence type="ECO:0000313" key="1">
    <source>
        <dbReference type="EMBL" id="ANU38759.1"/>
    </source>
</evidence>
<dbReference type="EMBL" id="CP016415">
    <property type="protein sequence ID" value="ANU38759.1"/>
    <property type="molecule type" value="Genomic_DNA"/>
</dbReference>
<dbReference type="Proteomes" id="UP000092528">
    <property type="component" value="Chromosome 2"/>
</dbReference>
<reference evidence="1 2" key="1">
    <citation type="submission" date="2016-07" db="EMBL/GenBank/DDBJ databases">
        <title>Genome sequencing of Vibrio scophthalmi strain VS-05, an isolated from Paralichthys olivaceus.</title>
        <authorList>
            <person name="Han H.-J."/>
        </authorList>
    </citation>
    <scope>NUCLEOTIDE SEQUENCE [LARGE SCALE GENOMIC DNA]</scope>
    <source>
        <strain evidence="1 2">VS-05</strain>
    </source>
</reference>
<dbReference type="PATRIC" id="fig|45658.7.peg.3685"/>
<gene>
    <name evidence="1" type="ORF">VSVS05_03723</name>
</gene>
<dbReference type="STRING" id="45658.VSVS12_04242"/>
<dbReference type="PANTHER" id="PTHR13887">
    <property type="entry name" value="GLUTATHIONE S-TRANSFERASE KAPPA"/>
    <property type="match status" value="1"/>
</dbReference>
<name>A0A1C7FIC3_9VIBR</name>
<organism evidence="1 2">
    <name type="scientific">Vibrio scophthalmi</name>
    <dbReference type="NCBI Taxonomy" id="45658"/>
    <lineage>
        <taxon>Bacteria</taxon>
        <taxon>Pseudomonadati</taxon>
        <taxon>Pseudomonadota</taxon>
        <taxon>Gammaproteobacteria</taxon>
        <taxon>Vibrionales</taxon>
        <taxon>Vibrionaceae</taxon>
        <taxon>Vibrio</taxon>
    </lineage>
</organism>
<dbReference type="AlphaFoldDB" id="A0A1C7FIC3"/>
<accession>A0A1C7FIC3</accession>
<sequence length="211" mass="24587">MEQSKLYYVHDPMCAWCWGYKPTWNRIEQALIHNEAHRLEVVYLVGGLAEDNDQAMPMEMQQQITSYWQKIERYLGTQFNYDFWRDNTPRRSTYPACRAVLAARHLGAEKAMITAIQQGYYLRALNPSDNAVLIQLAEELQLDVFQFRQLLASKALNQQLHSEIALARSIGGCSFPSLFFQHKGVVKELAVEYQDAEQTLREIRLLLDKRE</sequence>
<evidence type="ECO:0000313" key="2">
    <source>
        <dbReference type="Proteomes" id="UP000092528"/>
    </source>
</evidence>
<dbReference type="GeneID" id="96873929"/>
<evidence type="ECO:0008006" key="3">
    <source>
        <dbReference type="Google" id="ProtNLM"/>
    </source>
</evidence>
<dbReference type="RefSeq" id="WP_065546473.1">
    <property type="nucleotide sequence ID" value="NZ_CP016415.1"/>
</dbReference>
<proteinExistence type="predicted"/>
<dbReference type="Gene3D" id="1.10.472.60">
    <property type="entry name" value="putative protein disulfide isomerase domain"/>
    <property type="match status" value="1"/>
</dbReference>
<dbReference type="SUPFAM" id="SSF52833">
    <property type="entry name" value="Thioredoxin-like"/>
    <property type="match status" value="1"/>
</dbReference>
<dbReference type="CDD" id="cd03025">
    <property type="entry name" value="DsbA_FrnE_like"/>
    <property type="match status" value="1"/>
</dbReference>